<accession>A0A9R1WQ27</accession>
<protein>
    <submittedName>
        <fullName evidence="1">Uncharacterized protein</fullName>
    </submittedName>
</protein>
<name>A0A9R1WQ27_LACSA</name>
<gene>
    <name evidence="1" type="ORF">LSAT_V11C100004930</name>
</gene>
<keyword evidence="2" id="KW-1185">Reference proteome</keyword>
<dbReference type="Proteomes" id="UP000235145">
    <property type="component" value="Unassembled WGS sequence"/>
</dbReference>
<comment type="caution">
    <text evidence="1">The sequence shown here is derived from an EMBL/GenBank/DDBJ whole genome shotgun (WGS) entry which is preliminary data.</text>
</comment>
<sequence length="197" mass="21959">MSTVINTPPKNYEEENEEFSIIVSPYNDNILPRVNPLDLQKENDYFWTDCQEGKGQNLILVFCRVRILSSILFEELYVGRTRKYAPRTSQQPVRSAYLGVRPAWEAAGAAVRDFSFRSSAVSITSSGLQSDAGDKVPFSSGLRSDVVSGLRSDAEGKALVLPQVKGRARDDGIAHTTASVFSWEFVLIHSLIWHKCS</sequence>
<dbReference type="AlphaFoldDB" id="A0A9R1WQ27"/>
<proteinExistence type="predicted"/>
<dbReference type="EMBL" id="NBSK02000001">
    <property type="protein sequence ID" value="KAJ0227684.1"/>
    <property type="molecule type" value="Genomic_DNA"/>
</dbReference>
<reference evidence="1 2" key="1">
    <citation type="journal article" date="2017" name="Nat. Commun.">
        <title>Genome assembly with in vitro proximity ligation data and whole-genome triplication in lettuce.</title>
        <authorList>
            <person name="Reyes-Chin-Wo S."/>
            <person name="Wang Z."/>
            <person name="Yang X."/>
            <person name="Kozik A."/>
            <person name="Arikit S."/>
            <person name="Song C."/>
            <person name="Xia L."/>
            <person name="Froenicke L."/>
            <person name="Lavelle D.O."/>
            <person name="Truco M.J."/>
            <person name="Xia R."/>
            <person name="Zhu S."/>
            <person name="Xu C."/>
            <person name="Xu H."/>
            <person name="Xu X."/>
            <person name="Cox K."/>
            <person name="Korf I."/>
            <person name="Meyers B.C."/>
            <person name="Michelmore R.W."/>
        </authorList>
    </citation>
    <scope>NUCLEOTIDE SEQUENCE [LARGE SCALE GENOMIC DNA]</scope>
    <source>
        <strain evidence="2">cv. Salinas</strain>
        <tissue evidence="1">Seedlings</tissue>
    </source>
</reference>
<organism evidence="1 2">
    <name type="scientific">Lactuca sativa</name>
    <name type="common">Garden lettuce</name>
    <dbReference type="NCBI Taxonomy" id="4236"/>
    <lineage>
        <taxon>Eukaryota</taxon>
        <taxon>Viridiplantae</taxon>
        <taxon>Streptophyta</taxon>
        <taxon>Embryophyta</taxon>
        <taxon>Tracheophyta</taxon>
        <taxon>Spermatophyta</taxon>
        <taxon>Magnoliopsida</taxon>
        <taxon>eudicotyledons</taxon>
        <taxon>Gunneridae</taxon>
        <taxon>Pentapetalae</taxon>
        <taxon>asterids</taxon>
        <taxon>campanulids</taxon>
        <taxon>Asterales</taxon>
        <taxon>Asteraceae</taxon>
        <taxon>Cichorioideae</taxon>
        <taxon>Cichorieae</taxon>
        <taxon>Lactucinae</taxon>
        <taxon>Lactuca</taxon>
    </lineage>
</organism>
<evidence type="ECO:0000313" key="1">
    <source>
        <dbReference type="EMBL" id="KAJ0227684.1"/>
    </source>
</evidence>
<evidence type="ECO:0000313" key="2">
    <source>
        <dbReference type="Proteomes" id="UP000235145"/>
    </source>
</evidence>